<dbReference type="AlphaFoldDB" id="A0A1U9KLG7"/>
<dbReference type="PANTHER" id="PTHR47129">
    <property type="entry name" value="QUINONE OXIDOREDUCTASE 2"/>
    <property type="match status" value="1"/>
</dbReference>
<dbReference type="Gene3D" id="3.90.25.10">
    <property type="entry name" value="UDP-galactose 4-epimerase, domain 1"/>
    <property type="match status" value="1"/>
</dbReference>
<dbReference type="CDD" id="cd05269">
    <property type="entry name" value="TMR_SDR_a"/>
    <property type="match status" value="1"/>
</dbReference>
<evidence type="ECO:0000313" key="3">
    <source>
        <dbReference type="Proteomes" id="UP000188604"/>
    </source>
</evidence>
<organism evidence="2 3">
    <name type="scientific">Neoasaia chiangmaiensis</name>
    <dbReference type="NCBI Taxonomy" id="320497"/>
    <lineage>
        <taxon>Bacteria</taxon>
        <taxon>Pseudomonadati</taxon>
        <taxon>Pseudomonadota</taxon>
        <taxon>Alphaproteobacteria</taxon>
        <taxon>Acetobacterales</taxon>
        <taxon>Acetobacteraceae</taxon>
        <taxon>Neoasaia</taxon>
    </lineage>
</organism>
<feature type="domain" description="NAD(P)-binding" evidence="1">
    <location>
        <begin position="10"/>
        <end position="182"/>
    </location>
</feature>
<reference evidence="2 3" key="1">
    <citation type="submission" date="2016-03" db="EMBL/GenBank/DDBJ databases">
        <title>Acetic acid bacteria sequencing.</title>
        <authorList>
            <person name="Brandt J."/>
            <person name="Jakob F."/>
            <person name="Vogel R.F."/>
        </authorList>
    </citation>
    <scope>NUCLEOTIDE SEQUENCE [LARGE SCALE GENOMIC DNA]</scope>
    <source>
        <strain evidence="2 3">NBRC 101099</strain>
    </source>
</reference>
<dbReference type="InterPro" id="IPR016040">
    <property type="entry name" value="NAD(P)-bd_dom"/>
</dbReference>
<gene>
    <name evidence="2" type="ORF">A0U93_00255</name>
</gene>
<sequence>MGSRKLFVTGATGQLGRLVIDRLLENVPANEIVAGVRDTTAEAATALRERGIEVRAADYTRLEMLAAAFAGVDRLLLISSSENGKRKLQHRNVIDAAKSAGVSLIAYTSILHADTSPLFLAEEHRDTEAALAESGVPYVLLRNGWYSEVYTWRLPGALKAGALLGAAGNGRISSAARADYAAAAAVVLAGGDHAGEVYELGGDASFTLSDLAAVVTQNIGKEMPYRDMIPESFRSAMLAAGLPEMVAKVVSDTDAGVAKGALYDDSHTLSRLIGRPTMPFDTTITTFLQNRTPEAPPHHD</sequence>
<dbReference type="PANTHER" id="PTHR47129:SF1">
    <property type="entry name" value="NMRA-LIKE DOMAIN-CONTAINING PROTEIN"/>
    <property type="match status" value="1"/>
</dbReference>
<dbReference type="EMBL" id="CP014691">
    <property type="protein sequence ID" value="AQS86637.1"/>
    <property type="molecule type" value="Genomic_DNA"/>
</dbReference>
<evidence type="ECO:0000259" key="1">
    <source>
        <dbReference type="Pfam" id="PF13460"/>
    </source>
</evidence>
<dbReference type="InterPro" id="IPR052718">
    <property type="entry name" value="NmrA-type_oxidoreductase"/>
</dbReference>
<dbReference type="KEGG" id="nch:A0U93_00255"/>
<dbReference type="OrthoDB" id="7771794at2"/>
<dbReference type="STRING" id="320497.A0U93_00255"/>
<dbReference type="Gene3D" id="3.40.50.720">
    <property type="entry name" value="NAD(P)-binding Rossmann-like Domain"/>
    <property type="match status" value="1"/>
</dbReference>
<protein>
    <submittedName>
        <fullName evidence="2">NAD(P)-dependent oxidoreductase</fullName>
    </submittedName>
</protein>
<dbReference type="RefSeq" id="WP_077805603.1">
    <property type="nucleotide sequence ID" value="NZ_BJXS01000015.1"/>
</dbReference>
<evidence type="ECO:0000313" key="2">
    <source>
        <dbReference type="EMBL" id="AQS86637.1"/>
    </source>
</evidence>
<dbReference type="Proteomes" id="UP000188604">
    <property type="component" value="Chromosome"/>
</dbReference>
<accession>A0A1U9KLG7</accession>
<keyword evidence="3" id="KW-1185">Reference proteome</keyword>
<proteinExistence type="predicted"/>
<dbReference type="InterPro" id="IPR036291">
    <property type="entry name" value="NAD(P)-bd_dom_sf"/>
</dbReference>
<dbReference type="Pfam" id="PF13460">
    <property type="entry name" value="NAD_binding_10"/>
    <property type="match status" value="1"/>
</dbReference>
<dbReference type="SUPFAM" id="SSF51735">
    <property type="entry name" value="NAD(P)-binding Rossmann-fold domains"/>
    <property type="match status" value="1"/>
</dbReference>
<name>A0A1U9KLG7_9PROT</name>